<feature type="region of interest" description="Disordered" evidence="3">
    <location>
        <begin position="1"/>
        <end position="22"/>
    </location>
</feature>
<name>A0A510UYE6_9CELL</name>
<dbReference type="Proteomes" id="UP000321386">
    <property type="component" value="Unassembled WGS sequence"/>
</dbReference>
<accession>A0A510UYE6</accession>
<dbReference type="InterPro" id="IPR005627">
    <property type="entry name" value="CutC-like"/>
</dbReference>
<dbReference type="InterPro" id="IPR036822">
    <property type="entry name" value="CutC-like_dom_sf"/>
</dbReference>
<comment type="caution">
    <text evidence="2">Once thought to be involved in copper homeostasis, experiments in E.coli have shown this is not the case.</text>
</comment>
<dbReference type="PANTHER" id="PTHR12598">
    <property type="entry name" value="COPPER HOMEOSTASIS PROTEIN CUTC"/>
    <property type="match status" value="1"/>
</dbReference>
<evidence type="ECO:0000256" key="1">
    <source>
        <dbReference type="ARBA" id="ARBA00007768"/>
    </source>
</evidence>
<dbReference type="Gene3D" id="3.20.20.380">
    <property type="entry name" value="Copper homeostasis (CutC) domain"/>
    <property type="match status" value="1"/>
</dbReference>
<comment type="subcellular location">
    <subcellularLocation>
        <location evidence="2">Cytoplasm</location>
    </subcellularLocation>
</comment>
<evidence type="ECO:0000256" key="2">
    <source>
        <dbReference type="HAMAP-Rule" id="MF_00795"/>
    </source>
</evidence>
<reference evidence="4 5" key="1">
    <citation type="submission" date="2019-07" db="EMBL/GenBank/DDBJ databases">
        <title>Whole genome shotgun sequence of Cellulomonas persica NBRC 101101.</title>
        <authorList>
            <person name="Hosoyama A."/>
            <person name="Uohara A."/>
            <person name="Ohji S."/>
            <person name="Ichikawa N."/>
        </authorList>
    </citation>
    <scope>NUCLEOTIDE SEQUENCE [LARGE SCALE GENOMIC DNA]</scope>
    <source>
        <strain evidence="4 5">NBRC 101101</strain>
    </source>
</reference>
<dbReference type="GO" id="GO:0005737">
    <property type="term" value="C:cytoplasm"/>
    <property type="evidence" value="ECO:0007669"/>
    <property type="project" value="UniProtKB-SubCell"/>
</dbReference>
<dbReference type="PANTHER" id="PTHR12598:SF0">
    <property type="entry name" value="COPPER HOMEOSTASIS PROTEIN CUTC HOMOLOG"/>
    <property type="match status" value="1"/>
</dbReference>
<keyword evidence="2" id="KW-0963">Cytoplasm</keyword>
<comment type="caution">
    <text evidence="4">The sequence shown here is derived from an EMBL/GenBank/DDBJ whole genome shotgun (WGS) entry which is preliminary data.</text>
</comment>
<evidence type="ECO:0000313" key="5">
    <source>
        <dbReference type="Proteomes" id="UP000321386"/>
    </source>
</evidence>
<dbReference type="SUPFAM" id="SSF110395">
    <property type="entry name" value="CutC-like"/>
    <property type="match status" value="1"/>
</dbReference>
<gene>
    <name evidence="2" type="primary">cutC</name>
    <name evidence="4" type="ORF">CPE01_22640</name>
</gene>
<comment type="similarity">
    <text evidence="1 2">Belongs to the CutC family.</text>
</comment>
<evidence type="ECO:0000256" key="3">
    <source>
        <dbReference type="SAM" id="MobiDB-lite"/>
    </source>
</evidence>
<protein>
    <recommendedName>
        <fullName evidence="2">PF03932 family protein CutC</fullName>
    </recommendedName>
</protein>
<dbReference type="GO" id="GO:0005507">
    <property type="term" value="F:copper ion binding"/>
    <property type="evidence" value="ECO:0007669"/>
    <property type="project" value="TreeGrafter"/>
</dbReference>
<sequence>MPDPVAGARAPEPPRGRAGSGRPVLEIAVQDVSGAVAAVRAGAQRLELCTALAATGGVTPGIGLLERVLEAVPDVGVHVLVRPRPGGFVYAPDEVDVLVREVRAVVRSGAAGVVVGALTDDGRVDERVLGRLADEAQGVELTFHRAFDALTPVARQDVTPVPADDARPPASRRRGAAVDGPMLAAALDVLAAHGVTRVLTSGGATRVGRGLPRIRTTVELAAGRVQVMAGGGVQVAEIGTIVATGVDAVHLSASRTVSGDGGPGAGSDASWTTTDPYLVAAARAALT</sequence>
<keyword evidence="5" id="KW-1185">Reference proteome</keyword>
<dbReference type="HAMAP" id="MF_00795">
    <property type="entry name" value="CutC"/>
    <property type="match status" value="1"/>
</dbReference>
<organism evidence="4 5">
    <name type="scientific">Cellulomonas persica</name>
    <dbReference type="NCBI Taxonomy" id="76861"/>
    <lineage>
        <taxon>Bacteria</taxon>
        <taxon>Bacillati</taxon>
        <taxon>Actinomycetota</taxon>
        <taxon>Actinomycetes</taxon>
        <taxon>Micrococcales</taxon>
        <taxon>Cellulomonadaceae</taxon>
        <taxon>Cellulomonas</taxon>
    </lineage>
</organism>
<dbReference type="EMBL" id="BJUA01000010">
    <property type="protein sequence ID" value="GEK18531.1"/>
    <property type="molecule type" value="Genomic_DNA"/>
</dbReference>
<evidence type="ECO:0000313" key="4">
    <source>
        <dbReference type="EMBL" id="GEK18531.1"/>
    </source>
</evidence>
<proteinExistence type="inferred from homology"/>
<dbReference type="Pfam" id="PF03932">
    <property type="entry name" value="CutC"/>
    <property type="match status" value="2"/>
</dbReference>
<dbReference type="AlphaFoldDB" id="A0A510UYE6"/>